<dbReference type="AlphaFoldDB" id="A0A564ZGL6"/>
<protein>
    <submittedName>
        <fullName evidence="2">Maltooligosyl trehalose synthase</fullName>
        <ecNumber evidence="2">5.4.99.15</ecNumber>
    </submittedName>
</protein>
<organism evidence="2 3">
    <name type="scientific">Candidatus Methylomirabilis lanthanidiphila</name>
    <dbReference type="NCBI Taxonomy" id="2211376"/>
    <lineage>
        <taxon>Bacteria</taxon>
        <taxon>Candidatus Methylomirabilota</taxon>
        <taxon>Candidatus Methylomirabilia</taxon>
        <taxon>Candidatus Methylomirabilales</taxon>
        <taxon>Candidatus Methylomirabilaceae</taxon>
        <taxon>Candidatus Methylomirabilis</taxon>
    </lineage>
</organism>
<dbReference type="CDD" id="cd11336">
    <property type="entry name" value="AmyAc_MTSase"/>
    <property type="match status" value="1"/>
</dbReference>
<dbReference type="GO" id="GO:0005992">
    <property type="term" value="P:trehalose biosynthetic process"/>
    <property type="evidence" value="ECO:0007669"/>
    <property type="project" value="TreeGrafter"/>
</dbReference>
<proteinExistence type="predicted"/>
<name>A0A564ZGL6_9BACT</name>
<keyword evidence="2" id="KW-0413">Isomerase</keyword>
<keyword evidence="3" id="KW-1185">Reference proteome</keyword>
<evidence type="ECO:0000313" key="2">
    <source>
        <dbReference type="EMBL" id="VUZ83698.1"/>
    </source>
</evidence>
<dbReference type="NCBIfam" id="TIGR02401">
    <property type="entry name" value="trehalose_TreY"/>
    <property type="match status" value="1"/>
</dbReference>
<dbReference type="InterPro" id="IPR017853">
    <property type="entry name" value="GH"/>
</dbReference>
<accession>A0A564ZGL6</accession>
<dbReference type="EMBL" id="CABIKM010000001">
    <property type="protein sequence ID" value="VUZ83698.1"/>
    <property type="molecule type" value="Genomic_DNA"/>
</dbReference>
<gene>
    <name evidence="2" type="primary">treY</name>
    <name evidence="2" type="ORF">MELA_00051</name>
</gene>
<reference evidence="2 3" key="1">
    <citation type="submission" date="2019-07" db="EMBL/GenBank/DDBJ databases">
        <authorList>
            <person name="Cremers G."/>
        </authorList>
    </citation>
    <scope>NUCLEOTIDE SEQUENCE [LARGE SCALE GENOMIC DNA]</scope>
</reference>
<feature type="domain" description="Glycosyl hydrolase family 13 catalytic" evidence="1">
    <location>
        <begin position="18"/>
        <end position="532"/>
    </location>
</feature>
<dbReference type="EC" id="5.4.99.15" evidence="2"/>
<sequence>MATLRVVDEMFEGARGTLSAMRRFPVATYRLQFQPVFTFDDAKQLVSYLYELGISDCYASPILQAASGNSYGYGISHHNLVNPELGGERGFNEFVGELKRHGMGLILDWVPNHMGISGSTNVWWLDVLENGPSSPYAHYFDIDWTPVKAELRNKVLLPILSDQYGKVLENQEFLLTFAEGAFTVWYQDRKLPIEPGQYTQILQYRLDALGELLGGENPHFLEFQSIITALSHLPPTTDTDSEKVVERQREKEVIKKRLAKLSDECADVKQFIRENVNIFNGNKGDPQSFDLLDSLLAAQVYRVAFWRVAGEEINYRRFFDINDLAAIRMENPHVFQETHKLIFRLIGERKVGGLRIDHPDGLYDPTEYFRRLQRVVFLAACRNLLESNAQYMDNDWKTAEAQLLKRYDEECEGERQSPFRRAFYIIAEKILMRGERLPEWWAVDGTTGYDFLNHLNGLFVDSANGKRLEDICSRFTNLKIDFRRLTYETKKLIMQTAMSGEINVLGHRLNRISEKNRWSRDFTLFSLTDALREIIACFPVYRTYVGPSDASISDGDRSAIYRAVAMAKRRNPTINVSIFDFIRDILCLRFPDYLESQDQREQRDFVMKFQQCTSPVMAKGVEDTAFYIYNRLLSLNEVGGNPEEFGVSLTTFHRANAQRRELWPYALLATSTHDTKRSEDVRARINVLSEIPDEWKACLGRWGKLNRKKKPLIDDQPAPDRNDEYLLYQTLLGAWPFESIDQTAGSMFKDRIQRYMEKATKEAKVHTSWINPNKAYDDALQAFVDAILDDSKRNPFLDELKAFQRGVAAYGIYNSLSQVLLKLTSPGIPDIYQGNEILDFSLVDPDNRRPVDYEARRRMLKTLKDQIARPDGDLAEVARELLSGKEDGRIKLFVTHLTLRYRRAHQELFLEGDYLPLEGRGSRQDHLCAFTRKSNDQLIVVVAPRFFSRLTWTPKMGIVSRVPQMLAATFFSRLAQFPEEPPIGEEVWQDASLVLPDGTAGQCYRNIFTGETVTAVESEGVAALPLSHIFASFPVALLELST</sequence>
<evidence type="ECO:0000259" key="1">
    <source>
        <dbReference type="SMART" id="SM00642"/>
    </source>
</evidence>
<dbReference type="SUPFAM" id="SSF51445">
    <property type="entry name" value="(Trans)glycosidases"/>
    <property type="match status" value="1"/>
</dbReference>
<dbReference type="PANTHER" id="PTHR10357:SF216">
    <property type="entry name" value="MALTOOLIGOSYL TREHALOSE SYNTHASE-RELATED"/>
    <property type="match status" value="1"/>
</dbReference>
<dbReference type="GO" id="GO:0047470">
    <property type="term" value="F:(1,4)-alpha-D-glucan 1-alpha-D-glucosylmutase activity"/>
    <property type="evidence" value="ECO:0007669"/>
    <property type="project" value="UniProtKB-EC"/>
</dbReference>
<dbReference type="InterPro" id="IPR012767">
    <property type="entry name" value="Trehalose_TreY"/>
</dbReference>
<evidence type="ECO:0000313" key="3">
    <source>
        <dbReference type="Proteomes" id="UP000334340"/>
    </source>
</evidence>
<dbReference type="Proteomes" id="UP000334340">
    <property type="component" value="Unassembled WGS sequence"/>
</dbReference>
<dbReference type="InterPro" id="IPR006047">
    <property type="entry name" value="GH13_cat_dom"/>
</dbReference>
<dbReference type="PANTHER" id="PTHR10357">
    <property type="entry name" value="ALPHA-AMYLASE FAMILY MEMBER"/>
    <property type="match status" value="1"/>
</dbReference>
<dbReference type="GO" id="GO:0030980">
    <property type="term" value="P:alpha-glucan catabolic process"/>
    <property type="evidence" value="ECO:0007669"/>
    <property type="project" value="TreeGrafter"/>
</dbReference>
<dbReference type="Gene3D" id="3.20.20.80">
    <property type="entry name" value="Glycosidases"/>
    <property type="match status" value="4"/>
</dbReference>
<dbReference type="Pfam" id="PF00128">
    <property type="entry name" value="Alpha-amylase"/>
    <property type="match status" value="1"/>
</dbReference>
<dbReference type="SMART" id="SM00642">
    <property type="entry name" value="Aamy"/>
    <property type="match status" value="1"/>
</dbReference>